<organism evidence="1">
    <name type="scientific">uncultured bacterium</name>
    <name type="common">gcode 4</name>
    <dbReference type="NCBI Taxonomy" id="1234023"/>
    <lineage>
        <taxon>Bacteria</taxon>
        <taxon>environmental samples</taxon>
    </lineage>
</organism>
<gene>
    <name evidence="1" type="ORF">ACD_3C00165G0005</name>
</gene>
<sequence>MKSQAKDSAEYIPSENICQTSLEALKSEPAKRVLVLALKKYWLDSVGIEKFNRIYWDVMNSRNVSDEDIAYLQEITSNKEFIKCYNSVIKKITFKDVSIEDIEDLLKSIEIWKLLTTITKLIVKARLKHTLTSEKNLGGAEKIDKKFEGCDFVETDGEIYEKIWNDIFKTTLDENVKILIKKTKPSQDLKEKKVSYEEVVWINNPEAISKAETDIKWLWNVIALYKWTWYFAMLSALYRSDTGKTLNIEWSWAKLSQDWEQIKFDRKWRLFVEEFHNLMLIDLNNLEIVAYNTRNSFDYNWNEYFIHFDTFLPSEPKAKIYSKVTWFSITLDWVKKISELEIDEENGVITYGWTLGFKKKKVQLS</sequence>
<reference evidence="1" key="1">
    <citation type="journal article" date="2012" name="Science">
        <title>Fermentation, hydrogen, and sulfur metabolism in multiple uncultivated bacterial phyla.</title>
        <authorList>
            <person name="Wrighton K.C."/>
            <person name="Thomas B.C."/>
            <person name="Sharon I."/>
            <person name="Miller C.S."/>
            <person name="Castelle C.J."/>
            <person name="VerBerkmoes N.C."/>
            <person name="Wilkins M.J."/>
            <person name="Hettich R.L."/>
            <person name="Lipton M.S."/>
            <person name="Williams K.H."/>
            <person name="Long P.E."/>
            <person name="Banfield J.F."/>
        </authorList>
    </citation>
    <scope>NUCLEOTIDE SEQUENCE [LARGE SCALE GENOMIC DNA]</scope>
</reference>
<proteinExistence type="predicted"/>
<protein>
    <submittedName>
        <fullName evidence="1">Uncharacterized protein</fullName>
    </submittedName>
</protein>
<dbReference type="AlphaFoldDB" id="K2F9E6"/>
<evidence type="ECO:0000313" key="1">
    <source>
        <dbReference type="EMBL" id="EKE27716.1"/>
    </source>
</evidence>
<name>K2F9E6_9BACT</name>
<dbReference type="EMBL" id="AMFJ01000439">
    <property type="protein sequence ID" value="EKE27716.1"/>
    <property type="molecule type" value="Genomic_DNA"/>
</dbReference>
<comment type="caution">
    <text evidence="1">The sequence shown here is derived from an EMBL/GenBank/DDBJ whole genome shotgun (WGS) entry which is preliminary data.</text>
</comment>
<accession>K2F9E6</accession>